<reference evidence="2" key="2">
    <citation type="submission" date="2025-09" db="UniProtKB">
        <authorList>
            <consortium name="Ensembl"/>
        </authorList>
    </citation>
    <scope>IDENTIFICATION</scope>
</reference>
<dbReference type="InterPro" id="IPR052119">
    <property type="entry name" value="ElonginBC-PRC2_ViralRestrict"/>
</dbReference>
<evidence type="ECO:0000256" key="1">
    <source>
        <dbReference type="SAM" id="MobiDB-lite"/>
    </source>
</evidence>
<keyword evidence="3" id="KW-1185">Reference proteome</keyword>
<evidence type="ECO:0000313" key="3">
    <source>
        <dbReference type="Proteomes" id="UP000472261"/>
    </source>
</evidence>
<organism evidence="2 3">
    <name type="scientific">Phasianus colchicus</name>
    <name type="common">Common pheasant</name>
    <dbReference type="NCBI Taxonomy" id="9054"/>
    <lineage>
        <taxon>Eukaryota</taxon>
        <taxon>Metazoa</taxon>
        <taxon>Chordata</taxon>
        <taxon>Craniata</taxon>
        <taxon>Vertebrata</taxon>
        <taxon>Euteleostomi</taxon>
        <taxon>Archelosauria</taxon>
        <taxon>Archosauria</taxon>
        <taxon>Dinosauria</taxon>
        <taxon>Saurischia</taxon>
        <taxon>Theropoda</taxon>
        <taxon>Coelurosauria</taxon>
        <taxon>Aves</taxon>
        <taxon>Neognathae</taxon>
        <taxon>Galloanserae</taxon>
        <taxon>Galliformes</taxon>
        <taxon>Phasianidae</taxon>
        <taxon>Phasianinae</taxon>
        <taxon>Phasianus</taxon>
    </lineage>
</organism>
<name>A0A669PYK5_PHACC</name>
<proteinExistence type="predicted"/>
<feature type="region of interest" description="Disordered" evidence="1">
    <location>
        <begin position="183"/>
        <end position="206"/>
    </location>
</feature>
<dbReference type="KEGG" id="pcoc:116232089"/>
<dbReference type="RefSeq" id="XP_031454038.1">
    <property type="nucleotide sequence ID" value="XM_031598178.1"/>
</dbReference>
<protein>
    <submittedName>
        <fullName evidence="2">SUMO interacting motifs containing 1</fullName>
    </submittedName>
</protein>
<dbReference type="CTD" id="375484"/>
<feature type="region of interest" description="Disordered" evidence="1">
    <location>
        <begin position="1"/>
        <end position="39"/>
    </location>
</feature>
<gene>
    <name evidence="2" type="primary">SIMC1</name>
</gene>
<evidence type="ECO:0000313" key="2">
    <source>
        <dbReference type="Ensembl" id="ENSPCLP00000011258.1"/>
    </source>
</evidence>
<dbReference type="Proteomes" id="UP000472261">
    <property type="component" value="Unplaced"/>
</dbReference>
<dbReference type="OrthoDB" id="6088715at2759"/>
<dbReference type="Ensembl" id="ENSPCLT00000015141.1">
    <property type="protein sequence ID" value="ENSPCLP00000011258.1"/>
    <property type="gene ID" value="ENSPCLG00000009294.1"/>
</dbReference>
<dbReference type="OMA" id="MENCSCL"/>
<feature type="compositionally biased region" description="Polar residues" evidence="1">
    <location>
        <begin position="445"/>
        <end position="458"/>
    </location>
</feature>
<feature type="region of interest" description="Disordered" evidence="1">
    <location>
        <begin position="435"/>
        <end position="458"/>
    </location>
</feature>
<sequence>MSDAAVLVGDSGSEGGRSPPPPPAEIIDLTQEDTNSEPLPWNYIPIIDLTKEDTCSPPPTADCTDQDQVSASPIVHTSHPQLCFSTKQEVETSPKLIPAAPLHGYPTQPSTATGTVVKVENKSGFSPVSSHRSSFCSLEPSCSTSTYNTESGSPASTQLDQALFSPSLSILDSSGSTRGIETPPTFQLRKLPPGLSPAPASITKSPRKAKGTFLEAGGSQEAIRQVTSGRTRADTTWLNKLRYFRRSGVQHLFFHGATSDWETPQRKPELIPSSKMSMVRTTMEENFLEGTLHFLSDFVSCQHCPPKETVSHLIRQILLNSHQEEILQNTYTLLMKIQMLHPANTTTVGWDWTLLKYTMESQEKLPGRLLFLQYVVQTLEDDFQQNLRLHLLQKSISKKVLSCDTCFNNVKEVVEWLVALATGARFFQMQEQTQEMTRSEAGAERSSSTAQPASTDQAQLTPPTLFAQKAMLLLQRMLSFAVEVDRSPNCSSCKIADLIFPFLLNIPTRSQREALLNTMESNLLRCKLLEMMFQHSCDVPTSLPLSLSKILYFLGHSSVLLQYQDEVATWQKWDELLQYLSLLLLSYQNVIAEHLRSSLSERVDLIIKKAKPKLQDDDDISQLDIHLKIKDFLSRMQQILEEPFPVQIMEKVCMLKKLFLIVTAT</sequence>
<dbReference type="GO" id="GO:0032184">
    <property type="term" value="F:SUMO polymer binding"/>
    <property type="evidence" value="ECO:0007669"/>
    <property type="project" value="TreeGrafter"/>
</dbReference>
<dbReference type="AlphaFoldDB" id="A0A669PYK5"/>
<dbReference type="GeneID" id="116232089"/>
<accession>A0A669PYK5</accession>
<reference evidence="2" key="1">
    <citation type="submission" date="2025-08" db="UniProtKB">
        <authorList>
            <consortium name="Ensembl"/>
        </authorList>
    </citation>
    <scope>IDENTIFICATION</scope>
</reference>
<dbReference type="PANTHER" id="PTHR23187:SF3">
    <property type="entry name" value="SUMO-INTERACTING MOTIF-CONTAINING PROTEIN 1"/>
    <property type="match status" value="1"/>
</dbReference>
<dbReference type="PANTHER" id="PTHR23187">
    <property type="entry name" value="FLJ44216 PROTEIN-RELATED"/>
    <property type="match status" value="1"/>
</dbReference>